<keyword evidence="1" id="KW-0812">Transmembrane</keyword>
<dbReference type="AlphaFoldDB" id="A0A345ZY93"/>
<dbReference type="RefSeq" id="WP_115692269.1">
    <property type="nucleotide sequence ID" value="NZ_CP031417.1"/>
</dbReference>
<dbReference type="InterPro" id="IPR008457">
    <property type="entry name" value="Cu-R_CopD_dom"/>
</dbReference>
<proteinExistence type="predicted"/>
<keyword evidence="1" id="KW-1133">Transmembrane helix</keyword>
<dbReference type="EMBL" id="CP031417">
    <property type="protein sequence ID" value="AXK81890.1"/>
    <property type="molecule type" value="Genomic_DNA"/>
</dbReference>
<organism evidence="3 4">
    <name type="scientific">Pseudolabrys taiwanensis</name>
    <dbReference type="NCBI Taxonomy" id="331696"/>
    <lineage>
        <taxon>Bacteria</taxon>
        <taxon>Pseudomonadati</taxon>
        <taxon>Pseudomonadota</taxon>
        <taxon>Alphaproteobacteria</taxon>
        <taxon>Hyphomicrobiales</taxon>
        <taxon>Xanthobacteraceae</taxon>
        <taxon>Pseudolabrys</taxon>
    </lineage>
</organism>
<sequence length="152" mass="17268">MLVLLLSLHMLSAVVWVGGMFAAYMCLRPATGALEPPQRLALWRRFFAKFFPWVWVSLVLLFASGYWMLVTSFGGFAHAPLYINLMQTVAILMAVLFLWLFHGPWLKFKRAVDAQDWRTAGPQLNRIRQIIMVNLPLGLIVAVIGGTGRYWG</sequence>
<name>A0A345ZY93_9HYPH</name>
<protein>
    <recommendedName>
        <fullName evidence="2">Copper resistance protein D domain-containing protein</fullName>
    </recommendedName>
</protein>
<dbReference type="GO" id="GO:0016020">
    <property type="term" value="C:membrane"/>
    <property type="evidence" value="ECO:0007669"/>
    <property type="project" value="InterPro"/>
</dbReference>
<dbReference type="KEGG" id="ptaw:DW352_15970"/>
<dbReference type="Pfam" id="PF05425">
    <property type="entry name" value="CopD"/>
    <property type="match status" value="1"/>
</dbReference>
<feature type="transmembrane region" description="Helical" evidence="1">
    <location>
        <begin position="6"/>
        <end position="27"/>
    </location>
</feature>
<gene>
    <name evidence="3" type="ORF">DW352_15970</name>
</gene>
<reference evidence="3 4" key="1">
    <citation type="submission" date="2018-07" db="EMBL/GenBank/DDBJ databases">
        <authorList>
            <person name="Quirk P.G."/>
            <person name="Krulwich T.A."/>
        </authorList>
    </citation>
    <scope>NUCLEOTIDE SEQUENCE [LARGE SCALE GENOMIC DNA]</scope>
    <source>
        <strain evidence="3 4">CC-BB4</strain>
    </source>
</reference>
<feature type="transmembrane region" description="Helical" evidence="1">
    <location>
        <begin position="47"/>
        <end position="69"/>
    </location>
</feature>
<keyword evidence="4" id="KW-1185">Reference proteome</keyword>
<keyword evidence="1" id="KW-0472">Membrane</keyword>
<feature type="transmembrane region" description="Helical" evidence="1">
    <location>
        <begin position="81"/>
        <end position="101"/>
    </location>
</feature>
<accession>A0A345ZY93</accession>
<dbReference type="Proteomes" id="UP000254889">
    <property type="component" value="Chromosome"/>
</dbReference>
<feature type="domain" description="Copper resistance protein D" evidence="2">
    <location>
        <begin position="45"/>
        <end position="144"/>
    </location>
</feature>
<evidence type="ECO:0000259" key="2">
    <source>
        <dbReference type="Pfam" id="PF05425"/>
    </source>
</evidence>
<evidence type="ECO:0000256" key="1">
    <source>
        <dbReference type="SAM" id="Phobius"/>
    </source>
</evidence>
<dbReference type="OrthoDB" id="8419862at2"/>
<evidence type="ECO:0000313" key="4">
    <source>
        <dbReference type="Proteomes" id="UP000254889"/>
    </source>
</evidence>
<feature type="transmembrane region" description="Helical" evidence="1">
    <location>
        <begin position="131"/>
        <end position="151"/>
    </location>
</feature>
<evidence type="ECO:0000313" key="3">
    <source>
        <dbReference type="EMBL" id="AXK81890.1"/>
    </source>
</evidence>